<dbReference type="Proteomes" id="UP000321570">
    <property type="component" value="Unassembled WGS sequence"/>
</dbReference>
<evidence type="ECO:0000313" key="1">
    <source>
        <dbReference type="EMBL" id="VUZ40784.1"/>
    </source>
</evidence>
<dbReference type="AlphaFoldDB" id="A0A564Y2R4"/>
<protein>
    <submittedName>
        <fullName evidence="1">Uncharacterized protein</fullName>
    </submittedName>
</protein>
<gene>
    <name evidence="1" type="ORF">WMSIL1_LOCUS1956</name>
</gene>
<dbReference type="EMBL" id="CABIJS010000044">
    <property type="protein sequence ID" value="VUZ40784.1"/>
    <property type="molecule type" value="Genomic_DNA"/>
</dbReference>
<keyword evidence="2" id="KW-1185">Reference proteome</keyword>
<evidence type="ECO:0000313" key="2">
    <source>
        <dbReference type="Proteomes" id="UP000321570"/>
    </source>
</evidence>
<sequence>MISVIASKAPVDYKCKEPEKICLAISVSTANKTESKVVAQNSDEAEKTAVPISLQKPLVYSQTKVPWSRIDLSLAGPIQQGISYPGVFLVRAARSYIYQVYHHRYHY</sequence>
<name>A0A564Y2R4_HYMDI</name>
<reference evidence="1 2" key="1">
    <citation type="submission" date="2019-07" db="EMBL/GenBank/DDBJ databases">
        <authorList>
            <person name="Jastrzebski P J."/>
            <person name="Paukszto L."/>
            <person name="Jastrzebski P J."/>
        </authorList>
    </citation>
    <scope>NUCLEOTIDE SEQUENCE [LARGE SCALE GENOMIC DNA]</scope>
    <source>
        <strain evidence="1 2">WMS-il1</strain>
    </source>
</reference>
<organism evidence="1 2">
    <name type="scientific">Hymenolepis diminuta</name>
    <name type="common">Rat tapeworm</name>
    <dbReference type="NCBI Taxonomy" id="6216"/>
    <lineage>
        <taxon>Eukaryota</taxon>
        <taxon>Metazoa</taxon>
        <taxon>Spiralia</taxon>
        <taxon>Lophotrochozoa</taxon>
        <taxon>Platyhelminthes</taxon>
        <taxon>Cestoda</taxon>
        <taxon>Eucestoda</taxon>
        <taxon>Cyclophyllidea</taxon>
        <taxon>Hymenolepididae</taxon>
        <taxon>Hymenolepis</taxon>
    </lineage>
</organism>
<accession>A0A564Y2R4</accession>
<proteinExistence type="predicted"/>